<dbReference type="GeneID" id="25331932"/>
<evidence type="ECO:0000313" key="5">
    <source>
        <dbReference type="Proteomes" id="UP000054342"/>
    </source>
</evidence>
<feature type="compositionally biased region" description="Polar residues" evidence="2">
    <location>
        <begin position="24"/>
        <end position="38"/>
    </location>
</feature>
<dbReference type="Pfam" id="PF00620">
    <property type="entry name" value="RhoGAP"/>
    <property type="match status" value="1"/>
</dbReference>
<feature type="region of interest" description="Disordered" evidence="2">
    <location>
        <begin position="584"/>
        <end position="672"/>
    </location>
</feature>
<gene>
    <name evidence="4" type="ORF">PV05_10024</name>
</gene>
<dbReference type="RefSeq" id="XP_013311870.1">
    <property type="nucleotide sequence ID" value="XM_013456416.1"/>
</dbReference>
<protein>
    <recommendedName>
        <fullName evidence="3">Rho-GAP domain-containing protein</fullName>
    </recommendedName>
</protein>
<dbReference type="GO" id="GO:0005096">
    <property type="term" value="F:GTPase activator activity"/>
    <property type="evidence" value="ECO:0007669"/>
    <property type="project" value="UniProtKB-KW"/>
</dbReference>
<dbReference type="CDD" id="cd00159">
    <property type="entry name" value="RhoGAP"/>
    <property type="match status" value="1"/>
</dbReference>
<evidence type="ECO:0000256" key="1">
    <source>
        <dbReference type="ARBA" id="ARBA00022468"/>
    </source>
</evidence>
<organism evidence="4 5">
    <name type="scientific">Exophiala xenobiotica</name>
    <dbReference type="NCBI Taxonomy" id="348802"/>
    <lineage>
        <taxon>Eukaryota</taxon>
        <taxon>Fungi</taxon>
        <taxon>Dikarya</taxon>
        <taxon>Ascomycota</taxon>
        <taxon>Pezizomycotina</taxon>
        <taxon>Eurotiomycetes</taxon>
        <taxon>Chaetothyriomycetidae</taxon>
        <taxon>Chaetothyriales</taxon>
        <taxon>Herpotrichiellaceae</taxon>
        <taxon>Exophiala</taxon>
    </lineage>
</organism>
<feature type="compositionally biased region" description="Pro residues" evidence="2">
    <location>
        <begin position="85"/>
        <end position="95"/>
    </location>
</feature>
<dbReference type="Gene3D" id="1.10.555.10">
    <property type="entry name" value="Rho GTPase activation protein"/>
    <property type="match status" value="1"/>
</dbReference>
<keyword evidence="1" id="KW-0343">GTPase activation</keyword>
<feature type="compositionally biased region" description="Low complexity" evidence="2">
    <location>
        <begin position="585"/>
        <end position="595"/>
    </location>
</feature>
<dbReference type="HOGENOM" id="CLU_017095_2_0_1"/>
<dbReference type="PROSITE" id="PS50238">
    <property type="entry name" value="RHOGAP"/>
    <property type="match status" value="1"/>
</dbReference>
<feature type="compositionally biased region" description="Basic and acidic residues" evidence="2">
    <location>
        <begin position="130"/>
        <end position="147"/>
    </location>
</feature>
<feature type="compositionally biased region" description="Polar residues" evidence="2">
    <location>
        <begin position="55"/>
        <end position="67"/>
    </location>
</feature>
<dbReference type="EMBL" id="KN847322">
    <property type="protein sequence ID" value="KIW51286.1"/>
    <property type="molecule type" value="Genomic_DNA"/>
</dbReference>
<dbReference type="STRING" id="348802.A0A0D2BGB8"/>
<feature type="compositionally biased region" description="Low complexity" evidence="2">
    <location>
        <begin position="180"/>
        <end position="196"/>
    </location>
</feature>
<dbReference type="PANTHER" id="PTHR23176">
    <property type="entry name" value="RHO/RAC/CDC GTPASE-ACTIVATING PROTEIN"/>
    <property type="match status" value="1"/>
</dbReference>
<name>A0A0D2BGB8_9EURO</name>
<dbReference type="OrthoDB" id="185175at2759"/>
<dbReference type="AlphaFoldDB" id="A0A0D2BGB8"/>
<feature type="compositionally biased region" description="Basic and acidic residues" evidence="2">
    <location>
        <begin position="263"/>
        <end position="295"/>
    </location>
</feature>
<evidence type="ECO:0000259" key="3">
    <source>
        <dbReference type="PROSITE" id="PS50238"/>
    </source>
</evidence>
<feature type="region of interest" description="Disordered" evidence="2">
    <location>
        <begin position="263"/>
        <end position="302"/>
    </location>
</feature>
<dbReference type="Proteomes" id="UP000054342">
    <property type="component" value="Unassembled WGS sequence"/>
</dbReference>
<sequence length="672" mass="73987">MPRASGLPFLNLSPKNNEELNGLTPATLSPRSTGSPHTPGSAPGSPFLQEPPTPSLMNPLSASSHNVNGGYRSGPNSPRITAMPEFPPSPGPVPHSPKHGREASKGFFSNLMASKSSHKLQSSEASIPEAGEKPAGRSRASSKDRSLHSVKKQGSTPDLPQMGSTSGPLTGNDAAPSEYSSQQTSSQQTSSQQTSTEPAQGHKKGKSKLGGILTRTKTLKLEDPLPRPKGTIPSQIHVDTAHHNNDKLEPSPKTAPLKIDHRERAFGHERAPNTRNHSADRYVREESNLSRRERQTGNVPLSQSFREGSTLQILSNIGQTGKGMSDRLGKAGKGFFGKITRSGSSNEREIVTDDNYICTTINLPLVKQTRKTRIARRLELSKDKTEFWMPALPWRCIDYLNMNGSEEEGLYRIPGSGKEVKHWQRRFDTEYDINLFDEPELYDINTIGSMFKSWLRELPDEILPKSIQNKVATQCAGATSAPQLLKDELSSLPPFNYYLLFAITCHLSLLHSYADKNKMDYRNLCICFQPCLKIDAFCFQFLVMDWKNCWQGCWTEKEYLDEEYRFQREGSVGESEDLAVDDRAISSSGSSQPQAAPVPPRSADAAAQRKSMAPKTKQRSLSSGAGSRDRSNSGHATTQSVPAVPRMVTPEPPKVSLDQKLPELTGLSPIRM</sequence>
<keyword evidence="5" id="KW-1185">Reference proteome</keyword>
<dbReference type="GO" id="GO:0005938">
    <property type="term" value="C:cell cortex"/>
    <property type="evidence" value="ECO:0007669"/>
    <property type="project" value="UniProtKB-ARBA"/>
</dbReference>
<accession>A0A0D2BGB8</accession>
<feature type="compositionally biased region" description="Polar residues" evidence="2">
    <location>
        <begin position="111"/>
        <end position="125"/>
    </location>
</feature>
<dbReference type="PANTHER" id="PTHR23176:SF125">
    <property type="entry name" value="GTPASE ACTIVATOR (BEM2), PUTATIVE (AFU_ORTHOLOGUE AFUA_7G04450)-RELATED"/>
    <property type="match status" value="1"/>
</dbReference>
<reference evidence="4 5" key="1">
    <citation type="submission" date="2015-01" db="EMBL/GenBank/DDBJ databases">
        <title>The Genome Sequence of Exophiala xenobiotica CBS118157.</title>
        <authorList>
            <consortium name="The Broad Institute Genomics Platform"/>
            <person name="Cuomo C."/>
            <person name="de Hoog S."/>
            <person name="Gorbushina A."/>
            <person name="Stielow B."/>
            <person name="Teixiera M."/>
            <person name="Abouelleil A."/>
            <person name="Chapman S.B."/>
            <person name="Priest M."/>
            <person name="Young S.K."/>
            <person name="Wortman J."/>
            <person name="Nusbaum C."/>
            <person name="Birren B."/>
        </authorList>
    </citation>
    <scope>NUCLEOTIDE SEQUENCE [LARGE SCALE GENOMIC DNA]</scope>
    <source>
        <strain evidence="4 5">CBS 118157</strain>
    </source>
</reference>
<dbReference type="InterPro" id="IPR000198">
    <property type="entry name" value="RhoGAP_dom"/>
</dbReference>
<evidence type="ECO:0000256" key="2">
    <source>
        <dbReference type="SAM" id="MobiDB-lite"/>
    </source>
</evidence>
<feature type="region of interest" description="Disordered" evidence="2">
    <location>
        <begin position="1"/>
        <end position="235"/>
    </location>
</feature>
<feature type="compositionally biased region" description="Polar residues" evidence="2">
    <location>
        <begin position="152"/>
        <end position="169"/>
    </location>
</feature>
<dbReference type="GO" id="GO:0007165">
    <property type="term" value="P:signal transduction"/>
    <property type="evidence" value="ECO:0007669"/>
    <property type="project" value="InterPro"/>
</dbReference>
<dbReference type="SMART" id="SM00324">
    <property type="entry name" value="RhoGAP"/>
    <property type="match status" value="1"/>
</dbReference>
<dbReference type="InterPro" id="IPR008936">
    <property type="entry name" value="Rho_GTPase_activation_prot"/>
</dbReference>
<proteinExistence type="predicted"/>
<dbReference type="SUPFAM" id="SSF48350">
    <property type="entry name" value="GTPase activation domain, GAP"/>
    <property type="match status" value="1"/>
</dbReference>
<feature type="domain" description="Rho-GAP" evidence="3">
    <location>
        <begin position="376"/>
        <end position="566"/>
    </location>
</feature>
<dbReference type="InterPro" id="IPR050729">
    <property type="entry name" value="Rho-GAP"/>
</dbReference>
<evidence type="ECO:0000313" key="4">
    <source>
        <dbReference type="EMBL" id="KIW51286.1"/>
    </source>
</evidence>